<organism evidence="2">
    <name type="scientific">marine metagenome</name>
    <dbReference type="NCBI Taxonomy" id="408172"/>
    <lineage>
        <taxon>unclassified sequences</taxon>
        <taxon>metagenomes</taxon>
        <taxon>ecological metagenomes</taxon>
    </lineage>
</organism>
<feature type="transmembrane region" description="Helical" evidence="1">
    <location>
        <begin position="186"/>
        <end position="210"/>
    </location>
</feature>
<protein>
    <recommendedName>
        <fullName evidence="3">Transmembrane protein</fullName>
    </recommendedName>
</protein>
<feature type="transmembrane region" description="Helical" evidence="1">
    <location>
        <begin position="46"/>
        <end position="66"/>
    </location>
</feature>
<dbReference type="AlphaFoldDB" id="A0A381TBQ8"/>
<evidence type="ECO:0008006" key="3">
    <source>
        <dbReference type="Google" id="ProtNLM"/>
    </source>
</evidence>
<keyword evidence="1" id="KW-1133">Transmembrane helix</keyword>
<evidence type="ECO:0000313" key="2">
    <source>
        <dbReference type="EMBL" id="SVA12137.1"/>
    </source>
</evidence>
<dbReference type="EMBL" id="UINC01004144">
    <property type="protein sequence ID" value="SVA12137.1"/>
    <property type="molecule type" value="Genomic_DNA"/>
</dbReference>
<sequence>MSNIEMNEYGKQRYFDKYYEGDSSGHDQNCCLKCMKKCTKKVCKQVFKLFIFALILGGLVYGIYWGTSEILSLNDFKQVEDGCTIHSFVGSVNGTECTECNCEYLYDPWSLSRSKHCTPCDSVKYDYLVTAEHCGDDLLSIDDDYYEDLACGNTVKVVGQSYNCYLYEDCRGQYSFDTMYADQNQLILPIISIVVCSILLILTCLIRCLCF</sequence>
<evidence type="ECO:0000256" key="1">
    <source>
        <dbReference type="SAM" id="Phobius"/>
    </source>
</evidence>
<reference evidence="2" key="1">
    <citation type="submission" date="2018-05" db="EMBL/GenBank/DDBJ databases">
        <authorList>
            <person name="Lanie J.A."/>
            <person name="Ng W.-L."/>
            <person name="Kazmierczak K.M."/>
            <person name="Andrzejewski T.M."/>
            <person name="Davidsen T.M."/>
            <person name="Wayne K.J."/>
            <person name="Tettelin H."/>
            <person name="Glass J.I."/>
            <person name="Rusch D."/>
            <person name="Podicherti R."/>
            <person name="Tsui H.-C.T."/>
            <person name="Winkler M.E."/>
        </authorList>
    </citation>
    <scope>NUCLEOTIDE SEQUENCE</scope>
</reference>
<keyword evidence="1" id="KW-0472">Membrane</keyword>
<keyword evidence="1" id="KW-0812">Transmembrane</keyword>
<proteinExistence type="predicted"/>
<gene>
    <name evidence="2" type="ORF">METZ01_LOCUS64991</name>
</gene>
<accession>A0A381TBQ8</accession>
<name>A0A381TBQ8_9ZZZZ</name>